<dbReference type="Proteomes" id="UP001183535">
    <property type="component" value="Unassembled WGS sequence"/>
</dbReference>
<dbReference type="RefSeq" id="WP_093833604.1">
    <property type="nucleotide sequence ID" value="NZ_JAVRES010000011.1"/>
</dbReference>
<keyword evidence="3" id="KW-1185">Reference proteome</keyword>
<sequence>MAEERESTVTCHPEDGGVVVRVRGDVDAESAPLLEAALRTARRSVSVCTVVDLSATEFADSSILHVLLEEQEAHRLAGRPMVVAGPFNESIERLFEVTGTTGYFVFTDDVVTAMEAPRAVTER</sequence>
<evidence type="ECO:0000313" key="2">
    <source>
        <dbReference type="EMBL" id="MDT0437267.1"/>
    </source>
</evidence>
<name>A0ABD5ERE0_9ACTN</name>
<dbReference type="InterPro" id="IPR002645">
    <property type="entry name" value="STAS_dom"/>
</dbReference>
<dbReference type="SUPFAM" id="SSF52091">
    <property type="entry name" value="SpoIIaa-like"/>
    <property type="match status" value="1"/>
</dbReference>
<dbReference type="PROSITE" id="PS50801">
    <property type="entry name" value="STAS"/>
    <property type="match status" value="1"/>
</dbReference>
<comment type="caution">
    <text evidence="2">The sequence shown here is derived from an EMBL/GenBank/DDBJ whole genome shotgun (WGS) entry which is preliminary data.</text>
</comment>
<evidence type="ECO:0000313" key="3">
    <source>
        <dbReference type="Proteomes" id="UP001183535"/>
    </source>
</evidence>
<dbReference type="PANTHER" id="PTHR33495:SF2">
    <property type="entry name" value="ANTI-SIGMA FACTOR ANTAGONIST TM_1081-RELATED"/>
    <property type="match status" value="1"/>
</dbReference>
<feature type="domain" description="STAS" evidence="1">
    <location>
        <begin position="7"/>
        <end position="117"/>
    </location>
</feature>
<accession>A0ABD5ERE0</accession>
<dbReference type="AlphaFoldDB" id="A0ABD5ERE0"/>
<protein>
    <submittedName>
        <fullName evidence="2">STAS domain-containing protein</fullName>
    </submittedName>
</protein>
<dbReference type="EMBL" id="JAVRES010000011">
    <property type="protein sequence ID" value="MDT0437267.1"/>
    <property type="molecule type" value="Genomic_DNA"/>
</dbReference>
<gene>
    <name evidence="2" type="ORF">RM877_21540</name>
</gene>
<dbReference type="InterPro" id="IPR036513">
    <property type="entry name" value="STAS_dom_sf"/>
</dbReference>
<dbReference type="CDD" id="cd07043">
    <property type="entry name" value="STAS_anti-anti-sigma_factors"/>
    <property type="match status" value="1"/>
</dbReference>
<evidence type="ECO:0000259" key="1">
    <source>
        <dbReference type="PROSITE" id="PS50801"/>
    </source>
</evidence>
<organism evidence="2 3">
    <name type="scientific">Streptomyces doudnae</name>
    <dbReference type="NCBI Taxonomy" id="3075536"/>
    <lineage>
        <taxon>Bacteria</taxon>
        <taxon>Bacillati</taxon>
        <taxon>Actinomycetota</taxon>
        <taxon>Actinomycetes</taxon>
        <taxon>Kitasatosporales</taxon>
        <taxon>Streptomycetaceae</taxon>
        <taxon>Streptomyces</taxon>
    </lineage>
</organism>
<reference evidence="3" key="1">
    <citation type="submission" date="2023-07" db="EMBL/GenBank/DDBJ databases">
        <title>30 novel species of actinomycetes from the DSMZ collection.</title>
        <authorList>
            <person name="Nouioui I."/>
        </authorList>
    </citation>
    <scope>NUCLEOTIDE SEQUENCE [LARGE SCALE GENOMIC DNA]</scope>
    <source>
        <strain evidence="3">DSM 41981</strain>
    </source>
</reference>
<dbReference type="Pfam" id="PF01740">
    <property type="entry name" value="STAS"/>
    <property type="match status" value="1"/>
</dbReference>
<dbReference type="PANTHER" id="PTHR33495">
    <property type="entry name" value="ANTI-SIGMA FACTOR ANTAGONIST TM_1081-RELATED-RELATED"/>
    <property type="match status" value="1"/>
</dbReference>
<dbReference type="Gene3D" id="3.30.750.24">
    <property type="entry name" value="STAS domain"/>
    <property type="match status" value="1"/>
</dbReference>
<proteinExistence type="predicted"/>